<evidence type="ECO:0008006" key="3">
    <source>
        <dbReference type="Google" id="ProtNLM"/>
    </source>
</evidence>
<dbReference type="Proteomes" id="UP000199570">
    <property type="component" value="Unassembled WGS sequence"/>
</dbReference>
<protein>
    <recommendedName>
        <fullName evidence="3">Bacterial Ig-like domain-containing protein</fullName>
    </recommendedName>
</protein>
<reference evidence="2" key="1">
    <citation type="submission" date="2016-10" db="EMBL/GenBank/DDBJ databases">
        <authorList>
            <person name="Varghese N."/>
            <person name="Submissions S."/>
        </authorList>
    </citation>
    <scope>NUCLEOTIDE SEQUENCE [LARGE SCALE GENOMIC DNA]</scope>
    <source>
        <strain evidence="2">BS3775</strain>
    </source>
</reference>
<keyword evidence="2" id="KW-1185">Reference proteome</keyword>
<dbReference type="AlphaFoldDB" id="A0A1H1JAP2"/>
<evidence type="ECO:0000313" key="1">
    <source>
        <dbReference type="EMBL" id="SDR47054.1"/>
    </source>
</evidence>
<proteinExistence type="predicted"/>
<sequence length="182" mass="19350">MPAIFIEAPTEGSEVPPATAFTGRGVPGATVKVVMAENESEVVATGDVYSGGDWRVSGQNDYLLPPGNVSVKARLVYNDGLSPWSEPRSFIVTIYPPQILVPASNAVVPSRTEISGRGFPGALVEVKTADTPAISLGTVKVGDDKTWLLPVVLDQGIYEIEAFQTNRGMTSTPSRKVRFTVS</sequence>
<dbReference type="EMBL" id="FNKJ01000004">
    <property type="protein sequence ID" value="SDR47054.1"/>
    <property type="molecule type" value="Genomic_DNA"/>
</dbReference>
<evidence type="ECO:0000313" key="2">
    <source>
        <dbReference type="Proteomes" id="UP000199570"/>
    </source>
</evidence>
<name>A0A1H1JAP2_9PSED</name>
<gene>
    <name evidence="1" type="ORF">SAMN04490195_6153</name>
</gene>
<organism evidence="1 2">
    <name type="scientific">Pseudomonas moorei</name>
    <dbReference type="NCBI Taxonomy" id="395599"/>
    <lineage>
        <taxon>Bacteria</taxon>
        <taxon>Pseudomonadati</taxon>
        <taxon>Pseudomonadota</taxon>
        <taxon>Gammaproteobacteria</taxon>
        <taxon>Pseudomonadales</taxon>
        <taxon>Pseudomonadaceae</taxon>
        <taxon>Pseudomonas</taxon>
    </lineage>
</organism>
<accession>A0A1H1JAP2</accession>